<dbReference type="InterPro" id="IPR016174">
    <property type="entry name" value="Di-haem_cyt_TM"/>
</dbReference>
<dbReference type="GO" id="GO:0020037">
    <property type="term" value="F:heme binding"/>
    <property type="evidence" value="ECO:0007669"/>
    <property type="project" value="TreeGrafter"/>
</dbReference>
<keyword evidence="4" id="KW-1003">Cell membrane</keyword>
<dbReference type="InterPro" id="IPR011577">
    <property type="entry name" value="Cyt_b561_bac/Ni-Hgenase"/>
</dbReference>
<dbReference type="Pfam" id="PF01292">
    <property type="entry name" value="Ni_hydr_CYTB"/>
    <property type="match status" value="1"/>
</dbReference>
<reference evidence="15 16" key="1">
    <citation type="submission" date="2020-05" db="EMBL/GenBank/DDBJ databases">
        <title>Complete genome sequence of Alicycliphilus denitrificans DP3.</title>
        <authorList>
            <person name="Chen X."/>
        </authorList>
    </citation>
    <scope>NUCLEOTIDE SEQUENCE [LARGE SCALE GENOMIC DNA]</scope>
    <source>
        <strain evidence="15 16">DP3</strain>
    </source>
</reference>
<name>A0A859A0C7_9BURK</name>
<evidence type="ECO:0000256" key="12">
    <source>
        <dbReference type="ARBA" id="ARBA00037975"/>
    </source>
</evidence>
<evidence type="ECO:0000313" key="15">
    <source>
        <dbReference type="EMBL" id="QKD46131.1"/>
    </source>
</evidence>
<evidence type="ECO:0000313" key="16">
    <source>
        <dbReference type="Proteomes" id="UP000500755"/>
    </source>
</evidence>
<comment type="subcellular location">
    <subcellularLocation>
        <location evidence="2">Cell membrane</location>
        <topology evidence="2">Multi-pass membrane protein</topology>
    </subcellularLocation>
</comment>
<accession>A0A859A0C7</accession>
<keyword evidence="6 13" id="KW-0812">Transmembrane</keyword>
<keyword evidence="7" id="KW-0479">Metal-binding</keyword>
<dbReference type="AlphaFoldDB" id="A0A859A0C7"/>
<evidence type="ECO:0000256" key="4">
    <source>
        <dbReference type="ARBA" id="ARBA00022475"/>
    </source>
</evidence>
<evidence type="ECO:0000256" key="6">
    <source>
        <dbReference type="ARBA" id="ARBA00022692"/>
    </source>
</evidence>
<gene>
    <name evidence="15" type="ORF">HF896_22050</name>
</gene>
<evidence type="ECO:0000256" key="9">
    <source>
        <dbReference type="ARBA" id="ARBA00022989"/>
    </source>
</evidence>
<keyword evidence="10" id="KW-0408">Iron</keyword>
<sequence length="184" mass="20505">MKPLDNRYHPLLIGVHWLTLALLIAVYALIELRGIYPKGSAAHDLMKTWHFTLGLTVLALVLVRLPLRLAWRAPPITPAPPAWQHRLATAMHVALYVLLLVLPVLGWLTLSAKGKAIPFFALQLPPLIGADKALGNNLEQIHGFIGDIGFLLIGLHAGAALYHHYLVRDDTLRRMWPSRPAARR</sequence>
<dbReference type="SUPFAM" id="SSF81342">
    <property type="entry name" value="Transmembrane di-heme cytochromes"/>
    <property type="match status" value="1"/>
</dbReference>
<dbReference type="PANTHER" id="PTHR30529">
    <property type="entry name" value="CYTOCHROME B561"/>
    <property type="match status" value="1"/>
</dbReference>
<comment type="cofactor">
    <cofactor evidence="1">
        <name>heme b</name>
        <dbReference type="ChEBI" id="CHEBI:60344"/>
    </cofactor>
</comment>
<evidence type="ECO:0000256" key="13">
    <source>
        <dbReference type="SAM" id="Phobius"/>
    </source>
</evidence>
<keyword evidence="11 13" id="KW-0472">Membrane</keyword>
<dbReference type="GO" id="GO:0009055">
    <property type="term" value="F:electron transfer activity"/>
    <property type="evidence" value="ECO:0007669"/>
    <property type="project" value="InterPro"/>
</dbReference>
<proteinExistence type="inferred from homology"/>
<dbReference type="EMBL" id="CP051298">
    <property type="protein sequence ID" value="QKD46131.1"/>
    <property type="molecule type" value="Genomic_DNA"/>
</dbReference>
<feature type="transmembrane region" description="Helical" evidence="13">
    <location>
        <begin position="50"/>
        <end position="67"/>
    </location>
</feature>
<keyword evidence="5" id="KW-0349">Heme</keyword>
<feature type="transmembrane region" description="Helical" evidence="13">
    <location>
        <begin position="12"/>
        <end position="30"/>
    </location>
</feature>
<evidence type="ECO:0000256" key="11">
    <source>
        <dbReference type="ARBA" id="ARBA00023136"/>
    </source>
</evidence>
<keyword evidence="9 13" id="KW-1133">Transmembrane helix</keyword>
<dbReference type="GO" id="GO:0022904">
    <property type="term" value="P:respiratory electron transport chain"/>
    <property type="evidence" value="ECO:0007669"/>
    <property type="project" value="InterPro"/>
</dbReference>
<dbReference type="RefSeq" id="WP_013521072.1">
    <property type="nucleotide sequence ID" value="NZ_CP051298.1"/>
</dbReference>
<evidence type="ECO:0000256" key="7">
    <source>
        <dbReference type="ARBA" id="ARBA00022723"/>
    </source>
</evidence>
<dbReference type="GO" id="GO:0046872">
    <property type="term" value="F:metal ion binding"/>
    <property type="evidence" value="ECO:0007669"/>
    <property type="project" value="UniProtKB-KW"/>
</dbReference>
<dbReference type="Proteomes" id="UP000500755">
    <property type="component" value="Chromosome"/>
</dbReference>
<feature type="transmembrane region" description="Helical" evidence="13">
    <location>
        <begin position="87"/>
        <end position="110"/>
    </location>
</feature>
<dbReference type="InterPro" id="IPR052168">
    <property type="entry name" value="Cytochrome_b561_oxidase"/>
</dbReference>
<evidence type="ECO:0000256" key="5">
    <source>
        <dbReference type="ARBA" id="ARBA00022617"/>
    </source>
</evidence>
<evidence type="ECO:0000256" key="1">
    <source>
        <dbReference type="ARBA" id="ARBA00001970"/>
    </source>
</evidence>
<dbReference type="PANTHER" id="PTHR30529:SF3">
    <property type="entry name" value="CYTOCHROME B561 HOMOLOG 1"/>
    <property type="match status" value="1"/>
</dbReference>
<protein>
    <submittedName>
        <fullName evidence="15">Cytochrome b</fullName>
    </submittedName>
</protein>
<evidence type="ECO:0000256" key="2">
    <source>
        <dbReference type="ARBA" id="ARBA00004651"/>
    </source>
</evidence>
<evidence type="ECO:0000256" key="3">
    <source>
        <dbReference type="ARBA" id="ARBA00022448"/>
    </source>
</evidence>
<evidence type="ECO:0000259" key="14">
    <source>
        <dbReference type="Pfam" id="PF01292"/>
    </source>
</evidence>
<evidence type="ECO:0000256" key="10">
    <source>
        <dbReference type="ARBA" id="ARBA00023004"/>
    </source>
</evidence>
<keyword evidence="8" id="KW-0249">Electron transport</keyword>
<dbReference type="OMA" id="WQVPQWV"/>
<keyword evidence="3" id="KW-0813">Transport</keyword>
<dbReference type="GO" id="GO:0005886">
    <property type="term" value="C:plasma membrane"/>
    <property type="evidence" value="ECO:0007669"/>
    <property type="project" value="UniProtKB-SubCell"/>
</dbReference>
<evidence type="ECO:0000256" key="8">
    <source>
        <dbReference type="ARBA" id="ARBA00022982"/>
    </source>
</evidence>
<comment type="similarity">
    <text evidence="12">Belongs to the cytochrome b561 family.</text>
</comment>
<feature type="domain" description="Cytochrome b561 bacterial/Ni-hydrogenase" evidence="14">
    <location>
        <begin position="7"/>
        <end position="177"/>
    </location>
</feature>
<feature type="transmembrane region" description="Helical" evidence="13">
    <location>
        <begin position="144"/>
        <end position="165"/>
    </location>
</feature>
<organism evidence="15 16">
    <name type="scientific">Alicycliphilus denitrificans</name>
    <dbReference type="NCBI Taxonomy" id="179636"/>
    <lineage>
        <taxon>Bacteria</taxon>
        <taxon>Pseudomonadati</taxon>
        <taxon>Pseudomonadota</taxon>
        <taxon>Betaproteobacteria</taxon>
        <taxon>Burkholderiales</taxon>
        <taxon>Comamonadaceae</taxon>
        <taxon>Alicycliphilus</taxon>
    </lineage>
</organism>